<dbReference type="Proteomes" id="UP000518288">
    <property type="component" value="Unassembled WGS sequence"/>
</dbReference>
<dbReference type="PANTHER" id="PTHR38034">
    <property type="entry name" value="INNER MEMBRANE PROTEIN YPJD"/>
    <property type="match status" value="1"/>
</dbReference>
<accession>A0A7Y9QZY9</accession>
<keyword evidence="1" id="KW-0472">Membrane</keyword>
<organism evidence="3 4">
    <name type="scientific">Sphaerotilus montanus</name>
    <dbReference type="NCBI Taxonomy" id="522889"/>
    <lineage>
        <taxon>Bacteria</taxon>
        <taxon>Pseudomonadati</taxon>
        <taxon>Pseudomonadota</taxon>
        <taxon>Betaproteobacteria</taxon>
        <taxon>Burkholderiales</taxon>
        <taxon>Sphaerotilaceae</taxon>
        <taxon>Sphaerotilus</taxon>
    </lineage>
</organism>
<keyword evidence="1" id="KW-1133">Transmembrane helix</keyword>
<feature type="transmembrane region" description="Helical" evidence="1">
    <location>
        <begin position="6"/>
        <end position="25"/>
    </location>
</feature>
<dbReference type="InterPro" id="IPR002541">
    <property type="entry name" value="Cyt_c_assembly"/>
</dbReference>
<dbReference type="AlphaFoldDB" id="A0A7Y9QZY9"/>
<protein>
    <submittedName>
        <fullName evidence="3">ABC-type uncharacterized transport system permease subunit</fullName>
    </submittedName>
</protein>
<evidence type="ECO:0000259" key="2">
    <source>
        <dbReference type="Pfam" id="PF01578"/>
    </source>
</evidence>
<dbReference type="Pfam" id="PF01578">
    <property type="entry name" value="Cytochrom_C_asm"/>
    <property type="match status" value="1"/>
</dbReference>
<keyword evidence="1" id="KW-0812">Transmembrane</keyword>
<dbReference type="RefSeq" id="WP_179633758.1">
    <property type="nucleotide sequence ID" value="NZ_CAXYYM010000066.1"/>
</dbReference>
<feature type="domain" description="Cytochrome c assembly protein" evidence="2">
    <location>
        <begin position="69"/>
        <end position="264"/>
    </location>
</feature>
<proteinExistence type="predicted"/>
<dbReference type="PANTHER" id="PTHR38034:SF1">
    <property type="entry name" value="INNER MEMBRANE PROTEIN YPJD"/>
    <property type="match status" value="1"/>
</dbReference>
<evidence type="ECO:0000313" key="4">
    <source>
        <dbReference type="Proteomes" id="UP000518288"/>
    </source>
</evidence>
<dbReference type="GO" id="GO:0017004">
    <property type="term" value="P:cytochrome complex assembly"/>
    <property type="evidence" value="ECO:0007669"/>
    <property type="project" value="InterPro"/>
</dbReference>
<dbReference type="EMBL" id="JACCFH010000001">
    <property type="protein sequence ID" value="NYG32933.1"/>
    <property type="molecule type" value="Genomic_DNA"/>
</dbReference>
<feature type="transmembrane region" description="Helical" evidence="1">
    <location>
        <begin position="212"/>
        <end position="231"/>
    </location>
</feature>
<name>A0A7Y9QZY9_9BURK</name>
<gene>
    <name evidence="3" type="ORF">BDD16_001919</name>
</gene>
<evidence type="ECO:0000256" key="1">
    <source>
        <dbReference type="SAM" id="Phobius"/>
    </source>
</evidence>
<sequence length="276" mass="29396">MAHGLSVWSLVPSLLALVAYALAVMPGAGALARRALPLAWGLHGVAGLAHLLGLGLVMEGARFGFAPALSATAWLVLAVHAVESRFVPLPGIRRLLAALGGSTLVLALLYPGEGGLHPSSPWAPLHWMLGLASYGLVAAAVLHAAWLDRAERTMRLRMKKPGPQAETSAPALPLLTLEKLTYRFVWAGFVVLSLALVLGVWVTPVWHWDHKTVFSLLGWLVLAGLLAGRQAFGWRGRMATRGLYAGAVLLLLAYVGSRFVLEVLLHRTAFIAMAGP</sequence>
<feature type="transmembrane region" description="Helical" evidence="1">
    <location>
        <begin position="63"/>
        <end position="82"/>
    </location>
</feature>
<dbReference type="InterPro" id="IPR052372">
    <property type="entry name" value="YpjD/HemX"/>
</dbReference>
<evidence type="ECO:0000313" key="3">
    <source>
        <dbReference type="EMBL" id="NYG32933.1"/>
    </source>
</evidence>
<feature type="transmembrane region" description="Helical" evidence="1">
    <location>
        <begin position="37"/>
        <end position="57"/>
    </location>
</feature>
<dbReference type="GO" id="GO:0020037">
    <property type="term" value="F:heme binding"/>
    <property type="evidence" value="ECO:0007669"/>
    <property type="project" value="InterPro"/>
</dbReference>
<feature type="transmembrane region" description="Helical" evidence="1">
    <location>
        <begin position="124"/>
        <end position="147"/>
    </location>
</feature>
<feature type="transmembrane region" description="Helical" evidence="1">
    <location>
        <begin position="243"/>
        <end position="261"/>
    </location>
</feature>
<comment type="caution">
    <text evidence="3">The sequence shown here is derived from an EMBL/GenBank/DDBJ whole genome shotgun (WGS) entry which is preliminary data.</text>
</comment>
<reference evidence="3 4" key="1">
    <citation type="submission" date="2020-07" db="EMBL/GenBank/DDBJ databases">
        <title>Genomic Encyclopedia of Archaeal and Bacterial Type Strains, Phase II (KMG-II): from individual species to whole genera.</title>
        <authorList>
            <person name="Goeker M."/>
        </authorList>
    </citation>
    <scope>NUCLEOTIDE SEQUENCE [LARGE SCALE GENOMIC DNA]</scope>
    <source>
        <strain evidence="3 4">DSM 21226</strain>
    </source>
</reference>
<feature type="transmembrane region" description="Helical" evidence="1">
    <location>
        <begin position="184"/>
        <end position="206"/>
    </location>
</feature>
<feature type="transmembrane region" description="Helical" evidence="1">
    <location>
        <begin position="94"/>
        <end position="112"/>
    </location>
</feature>
<keyword evidence="4" id="KW-1185">Reference proteome</keyword>